<sequence length="389" mass="43700">MSLHVERAAMCPLSVCLFVPSNDGEDELSDELLMFLFSFVRRIESLCLILPLDAVATMEVLQTHFVSLSSLYIVNTPYSEWDEEHDGVDDIVSNIVFAKCTSLREVTIVDVSTVTYQLPLPWNQIVSYSCLPSTFAMPRDYIPGPYPKDVRRALKEAERLEVCNVKLHYQSDTFDGLVITCNSLTHLTITCTKYIPDNLVIREFFEGLTLPVLRALVIRRDILIQESTIQDSSNFLAVVEAIQRSRCPLEHFEFGDGDITPVDLIRLIHTTTKLEELHLRMVGDAQSPAFTSDIAAELSEVTLLPRLRVLEISGGMDVGVDGVMDMVHARVGSTPLTHLDLGWVLTSSEDAGHDATQKATFEGIIEDILSRLEERHRTDLVYTVMLHTM</sequence>
<keyword evidence="2" id="KW-1185">Reference proteome</keyword>
<reference evidence="1 2" key="1">
    <citation type="journal article" date="2015" name="Fungal Genet. Biol.">
        <title>Evolution of novel wood decay mechanisms in Agaricales revealed by the genome sequences of Fistulina hepatica and Cylindrobasidium torrendii.</title>
        <authorList>
            <person name="Floudas D."/>
            <person name="Held B.W."/>
            <person name="Riley R."/>
            <person name="Nagy L.G."/>
            <person name="Koehler G."/>
            <person name="Ransdell A.S."/>
            <person name="Younus H."/>
            <person name="Chow J."/>
            <person name="Chiniquy J."/>
            <person name="Lipzen A."/>
            <person name="Tritt A."/>
            <person name="Sun H."/>
            <person name="Haridas S."/>
            <person name="LaButti K."/>
            <person name="Ohm R.A."/>
            <person name="Kues U."/>
            <person name="Blanchette R.A."/>
            <person name="Grigoriev I.V."/>
            <person name="Minto R.E."/>
            <person name="Hibbett D.S."/>
        </authorList>
    </citation>
    <scope>NUCLEOTIDE SEQUENCE [LARGE SCALE GENOMIC DNA]</scope>
    <source>
        <strain evidence="1 2">FP15055 ss-10</strain>
    </source>
</reference>
<evidence type="ECO:0008006" key="3">
    <source>
        <dbReference type="Google" id="ProtNLM"/>
    </source>
</evidence>
<dbReference type="InterPro" id="IPR032675">
    <property type="entry name" value="LRR_dom_sf"/>
</dbReference>
<evidence type="ECO:0000313" key="2">
    <source>
        <dbReference type="Proteomes" id="UP000054007"/>
    </source>
</evidence>
<organism evidence="1 2">
    <name type="scientific">Cylindrobasidium torrendii FP15055 ss-10</name>
    <dbReference type="NCBI Taxonomy" id="1314674"/>
    <lineage>
        <taxon>Eukaryota</taxon>
        <taxon>Fungi</taxon>
        <taxon>Dikarya</taxon>
        <taxon>Basidiomycota</taxon>
        <taxon>Agaricomycotina</taxon>
        <taxon>Agaricomycetes</taxon>
        <taxon>Agaricomycetidae</taxon>
        <taxon>Agaricales</taxon>
        <taxon>Marasmiineae</taxon>
        <taxon>Physalacriaceae</taxon>
        <taxon>Cylindrobasidium</taxon>
    </lineage>
</organism>
<dbReference type="STRING" id="1314674.A0A0D7BS08"/>
<proteinExistence type="predicted"/>
<evidence type="ECO:0000313" key="1">
    <source>
        <dbReference type="EMBL" id="KIY72959.1"/>
    </source>
</evidence>
<dbReference type="EMBL" id="KN880439">
    <property type="protein sequence ID" value="KIY72959.1"/>
    <property type="molecule type" value="Genomic_DNA"/>
</dbReference>
<protein>
    <recommendedName>
        <fullName evidence="3">F-box domain-containing protein</fullName>
    </recommendedName>
</protein>
<dbReference type="Proteomes" id="UP000054007">
    <property type="component" value="Unassembled WGS sequence"/>
</dbReference>
<name>A0A0D7BS08_9AGAR</name>
<dbReference type="SUPFAM" id="SSF52047">
    <property type="entry name" value="RNI-like"/>
    <property type="match status" value="1"/>
</dbReference>
<dbReference type="AlphaFoldDB" id="A0A0D7BS08"/>
<dbReference type="Gene3D" id="3.80.10.10">
    <property type="entry name" value="Ribonuclease Inhibitor"/>
    <property type="match status" value="1"/>
</dbReference>
<gene>
    <name evidence="1" type="ORF">CYLTODRAFT_449427</name>
</gene>
<accession>A0A0D7BS08</accession>